<dbReference type="InterPro" id="IPR000634">
    <property type="entry name" value="Ser/Thr_deHydtase_PyrdxlP-BS"/>
</dbReference>
<dbReference type="Pfam" id="PF00291">
    <property type="entry name" value="PALP"/>
    <property type="match status" value="1"/>
</dbReference>
<organism evidence="14 15">
    <name type="scientific">Thermoactinomyces daqus</name>
    <dbReference type="NCBI Taxonomy" id="1329516"/>
    <lineage>
        <taxon>Bacteria</taxon>
        <taxon>Bacillati</taxon>
        <taxon>Bacillota</taxon>
        <taxon>Bacilli</taxon>
        <taxon>Bacillales</taxon>
        <taxon>Thermoactinomycetaceae</taxon>
        <taxon>Thermoactinomyces</taxon>
    </lineage>
</organism>
<comment type="cofactor">
    <cofactor evidence="2">
        <name>Ca(2+)</name>
        <dbReference type="ChEBI" id="CHEBI:29108"/>
    </cofactor>
</comment>
<evidence type="ECO:0000256" key="3">
    <source>
        <dbReference type="ARBA" id="ARBA00001933"/>
    </source>
</evidence>
<comment type="similarity">
    <text evidence="6">Belongs to the serine/threonine dehydratase family.</text>
</comment>
<dbReference type="EMBL" id="JACEIP010000005">
    <property type="protein sequence ID" value="MBA4542279.1"/>
    <property type="molecule type" value="Genomic_DNA"/>
</dbReference>
<comment type="caution">
    <text evidence="14">The sequence shown here is derived from an EMBL/GenBank/DDBJ whole genome shotgun (WGS) entry which is preliminary data.</text>
</comment>
<dbReference type="Gene3D" id="3.40.50.1100">
    <property type="match status" value="2"/>
</dbReference>
<evidence type="ECO:0000256" key="9">
    <source>
        <dbReference type="ARBA" id="ARBA00022898"/>
    </source>
</evidence>
<evidence type="ECO:0000256" key="4">
    <source>
        <dbReference type="ARBA" id="ARBA00001936"/>
    </source>
</evidence>
<reference evidence="14 15" key="1">
    <citation type="submission" date="2020-07" db="EMBL/GenBank/DDBJ databases">
        <authorList>
            <person name="Feng H."/>
        </authorList>
    </citation>
    <scope>NUCLEOTIDE SEQUENCE [LARGE SCALE GENOMIC DNA]</scope>
    <source>
        <strain evidence="15">s-11</strain>
    </source>
</reference>
<dbReference type="RefSeq" id="WP_033099718.1">
    <property type="nucleotide sequence ID" value="NZ_JACEIP010000005.1"/>
</dbReference>
<evidence type="ECO:0000256" key="5">
    <source>
        <dbReference type="ARBA" id="ARBA00001946"/>
    </source>
</evidence>
<dbReference type="AlphaFoldDB" id="A0A7W2AI17"/>
<comment type="catalytic activity">
    <reaction evidence="1">
        <text>L-threonine = 2-oxobutanoate + NH4(+)</text>
        <dbReference type="Rhea" id="RHEA:22108"/>
        <dbReference type="ChEBI" id="CHEBI:16763"/>
        <dbReference type="ChEBI" id="CHEBI:28938"/>
        <dbReference type="ChEBI" id="CHEBI:57926"/>
        <dbReference type="EC" id="4.3.1.19"/>
    </reaction>
</comment>
<evidence type="ECO:0000259" key="13">
    <source>
        <dbReference type="Pfam" id="PF00291"/>
    </source>
</evidence>
<dbReference type="SUPFAM" id="SSF53686">
    <property type="entry name" value="Tryptophan synthase beta subunit-like PLP-dependent enzymes"/>
    <property type="match status" value="1"/>
</dbReference>
<comment type="function">
    <text evidence="11">Catalyzes the anaerobic formation of alpha-ketobutyrate and ammonia from threonine in a two-step reaction. The first step involved a dehydration of threonine and a production of enamine intermediates (aminocrotonate), which tautomerizes to its imine form (iminobutyrate). Both intermediates are unstable and short-lived. The second step is the nonenzymatic hydrolysis of the enamine/imine intermediates to form 2-ketobutyrate and free ammonia. In the low water environment of the cell, the second step is accelerated by RidA.</text>
</comment>
<dbReference type="GO" id="GO:0030378">
    <property type="term" value="F:serine racemase activity"/>
    <property type="evidence" value="ECO:0007669"/>
    <property type="project" value="TreeGrafter"/>
</dbReference>
<evidence type="ECO:0000256" key="8">
    <source>
        <dbReference type="ARBA" id="ARBA00022842"/>
    </source>
</evidence>
<evidence type="ECO:0000256" key="2">
    <source>
        <dbReference type="ARBA" id="ARBA00001913"/>
    </source>
</evidence>
<keyword evidence="10" id="KW-0456">Lyase</keyword>
<dbReference type="InterPro" id="IPR001926">
    <property type="entry name" value="TrpB-like_PALP"/>
</dbReference>
<dbReference type="GO" id="GO:0000287">
    <property type="term" value="F:magnesium ion binding"/>
    <property type="evidence" value="ECO:0007669"/>
    <property type="project" value="TreeGrafter"/>
</dbReference>
<dbReference type="CDD" id="cd01562">
    <property type="entry name" value="Thr-dehyd"/>
    <property type="match status" value="1"/>
</dbReference>
<dbReference type="EC" id="4.3.1.19" evidence="7"/>
<evidence type="ECO:0000313" key="14">
    <source>
        <dbReference type="EMBL" id="MBA4542279.1"/>
    </source>
</evidence>
<dbReference type="GO" id="GO:0018114">
    <property type="term" value="F:threonine racemase activity"/>
    <property type="evidence" value="ECO:0007669"/>
    <property type="project" value="TreeGrafter"/>
</dbReference>
<evidence type="ECO:0000256" key="6">
    <source>
        <dbReference type="ARBA" id="ARBA00010869"/>
    </source>
</evidence>
<dbReference type="GO" id="GO:0030170">
    <property type="term" value="F:pyridoxal phosphate binding"/>
    <property type="evidence" value="ECO:0007669"/>
    <property type="project" value="InterPro"/>
</dbReference>
<evidence type="ECO:0000256" key="11">
    <source>
        <dbReference type="ARBA" id="ARBA00025527"/>
    </source>
</evidence>
<sequence>MGKSVNFDDIVQAAQNLDGIANRTPVMTSRSFNEWTGYEVYFKCEHFQRGGAFKFRGAYHAVSGLDDDDKKRGVIAFSSGNHAQGIALAAKILGIETVIVMPQDTPGVKVEATRGYGAEIVFYDRWKEDREQVAKRWMEQKRMVLIPPFDHPRVIAGAGTAALELLREVPELDGIMTPVGGGGLISGTAIAAHGVNPSIRIVGAEPAKANDAALSLAKGERVTIDSPDTIADGLRTTSLGTLTFPVIQNHVSEIVTVTEEEIIEAMLYIFTRFKWVVEPSGAVTVAALLAGKVPFACGQKIGVIISGGNLDPGLWAKISGKWDI</sequence>
<dbReference type="Proteomes" id="UP000530514">
    <property type="component" value="Unassembled WGS sequence"/>
</dbReference>
<dbReference type="FunFam" id="3.40.50.1100:FF:000007">
    <property type="entry name" value="L-threonine dehydratase catabolic TdcB"/>
    <property type="match status" value="1"/>
</dbReference>
<dbReference type="PANTHER" id="PTHR43050">
    <property type="entry name" value="SERINE / THREONINE RACEMASE FAMILY MEMBER"/>
    <property type="match status" value="1"/>
</dbReference>
<dbReference type="PROSITE" id="PS00165">
    <property type="entry name" value="DEHYDRATASE_SER_THR"/>
    <property type="match status" value="1"/>
</dbReference>
<dbReference type="GO" id="GO:0070179">
    <property type="term" value="P:D-serine biosynthetic process"/>
    <property type="evidence" value="ECO:0007669"/>
    <property type="project" value="TreeGrafter"/>
</dbReference>
<proteinExistence type="inferred from homology"/>
<dbReference type="GO" id="GO:0003941">
    <property type="term" value="F:L-serine ammonia-lyase activity"/>
    <property type="evidence" value="ECO:0007669"/>
    <property type="project" value="TreeGrafter"/>
</dbReference>
<comment type="cofactor">
    <cofactor evidence="3">
        <name>pyridoxal 5'-phosphate</name>
        <dbReference type="ChEBI" id="CHEBI:597326"/>
    </cofactor>
</comment>
<evidence type="ECO:0000256" key="7">
    <source>
        <dbReference type="ARBA" id="ARBA00012096"/>
    </source>
</evidence>
<feature type="domain" description="Tryptophan synthase beta chain-like PALP" evidence="13">
    <location>
        <begin position="22"/>
        <end position="307"/>
    </location>
</feature>
<evidence type="ECO:0000256" key="10">
    <source>
        <dbReference type="ARBA" id="ARBA00023239"/>
    </source>
</evidence>
<accession>A0A7W2AI17</accession>
<evidence type="ECO:0000313" key="15">
    <source>
        <dbReference type="Proteomes" id="UP000530514"/>
    </source>
</evidence>
<keyword evidence="15" id="KW-1185">Reference proteome</keyword>
<dbReference type="PANTHER" id="PTHR43050:SF1">
    <property type="entry name" value="SERINE RACEMASE"/>
    <property type="match status" value="1"/>
</dbReference>
<dbReference type="InterPro" id="IPR036052">
    <property type="entry name" value="TrpB-like_PALP_sf"/>
</dbReference>
<dbReference type="FunFam" id="3.40.50.1100:FF:000005">
    <property type="entry name" value="Threonine dehydratase catabolic"/>
    <property type="match status" value="1"/>
</dbReference>
<protein>
    <recommendedName>
        <fullName evidence="7">threonine ammonia-lyase</fullName>
        <ecNumber evidence="7">4.3.1.19</ecNumber>
    </recommendedName>
    <alternativeName>
        <fullName evidence="12">Threonine deaminase</fullName>
    </alternativeName>
</protein>
<dbReference type="GO" id="GO:0004794">
    <property type="term" value="F:threonine deaminase activity"/>
    <property type="evidence" value="ECO:0007669"/>
    <property type="project" value="UniProtKB-EC"/>
</dbReference>
<keyword evidence="8" id="KW-0460">Magnesium</keyword>
<evidence type="ECO:0000256" key="1">
    <source>
        <dbReference type="ARBA" id="ARBA00001274"/>
    </source>
</evidence>
<comment type="cofactor">
    <cofactor evidence="4">
        <name>Mn(2+)</name>
        <dbReference type="ChEBI" id="CHEBI:29035"/>
    </cofactor>
</comment>
<dbReference type="OrthoDB" id="9811476at2"/>
<dbReference type="GO" id="GO:0005524">
    <property type="term" value="F:ATP binding"/>
    <property type="evidence" value="ECO:0007669"/>
    <property type="project" value="TreeGrafter"/>
</dbReference>
<gene>
    <name evidence="14" type="ORF">H1164_05105</name>
</gene>
<name>A0A7W2AI17_9BACL</name>
<keyword evidence="9" id="KW-0663">Pyridoxal phosphate</keyword>
<comment type="cofactor">
    <cofactor evidence="5">
        <name>Mg(2+)</name>
        <dbReference type="ChEBI" id="CHEBI:18420"/>
    </cofactor>
</comment>
<evidence type="ECO:0000256" key="12">
    <source>
        <dbReference type="ARBA" id="ARBA00031427"/>
    </source>
</evidence>